<feature type="compositionally biased region" description="Acidic residues" evidence="6">
    <location>
        <begin position="12"/>
        <end position="21"/>
    </location>
</feature>
<evidence type="ECO:0000256" key="5">
    <source>
        <dbReference type="ARBA" id="ARBA00023136"/>
    </source>
</evidence>
<dbReference type="EMBL" id="CAWUPB010000913">
    <property type="protein sequence ID" value="CAK7331853.1"/>
    <property type="molecule type" value="Genomic_DNA"/>
</dbReference>
<proteinExistence type="predicted"/>
<evidence type="ECO:0000256" key="4">
    <source>
        <dbReference type="ARBA" id="ARBA00023128"/>
    </source>
</evidence>
<keyword evidence="5 7" id="KW-0472">Membrane</keyword>
<dbReference type="PANTHER" id="PTHR28234:SF1">
    <property type="entry name" value="NUCLEAR CONTROL OF ATPASE PROTEIN 2"/>
    <property type="match status" value="1"/>
</dbReference>
<feature type="transmembrane region" description="Helical" evidence="7">
    <location>
        <begin position="477"/>
        <end position="498"/>
    </location>
</feature>
<evidence type="ECO:0000256" key="7">
    <source>
        <dbReference type="SAM" id="Phobius"/>
    </source>
</evidence>
<dbReference type="Proteomes" id="UP001314170">
    <property type="component" value="Unassembled WGS sequence"/>
</dbReference>
<keyword evidence="9" id="KW-1185">Reference proteome</keyword>
<protein>
    <recommendedName>
        <fullName evidence="10">Protein DGS1, mitochondrial</fullName>
    </recommendedName>
</protein>
<accession>A0AAV1RAG4</accession>
<keyword evidence="3 7" id="KW-1133">Transmembrane helix</keyword>
<evidence type="ECO:0008006" key="10">
    <source>
        <dbReference type="Google" id="ProtNLM"/>
    </source>
</evidence>
<name>A0AAV1RAG4_9ROSI</name>
<comment type="subcellular location">
    <subcellularLocation>
        <location evidence="1">Mitochondrion membrane</location>
        <topology evidence="1">Multi-pass membrane protein</topology>
    </subcellularLocation>
</comment>
<dbReference type="AlphaFoldDB" id="A0AAV1RAG4"/>
<evidence type="ECO:0000256" key="6">
    <source>
        <dbReference type="SAM" id="MobiDB-lite"/>
    </source>
</evidence>
<dbReference type="InterPro" id="IPR013946">
    <property type="entry name" value="NCA2-like"/>
</dbReference>
<evidence type="ECO:0000256" key="2">
    <source>
        <dbReference type="ARBA" id="ARBA00022692"/>
    </source>
</evidence>
<evidence type="ECO:0000313" key="8">
    <source>
        <dbReference type="EMBL" id="CAK7331853.1"/>
    </source>
</evidence>
<feature type="compositionally biased region" description="Basic and acidic residues" evidence="6">
    <location>
        <begin position="1"/>
        <end position="11"/>
    </location>
</feature>
<evidence type="ECO:0000313" key="9">
    <source>
        <dbReference type="Proteomes" id="UP001314170"/>
    </source>
</evidence>
<comment type="caution">
    <text evidence="8">The sequence shown here is derived from an EMBL/GenBank/DDBJ whole genome shotgun (WGS) entry which is preliminary data.</text>
</comment>
<feature type="region of interest" description="Disordered" evidence="6">
    <location>
        <begin position="1"/>
        <end position="24"/>
    </location>
</feature>
<reference evidence="8 9" key="1">
    <citation type="submission" date="2024-01" db="EMBL/GenBank/DDBJ databases">
        <authorList>
            <person name="Waweru B."/>
        </authorList>
    </citation>
    <scope>NUCLEOTIDE SEQUENCE [LARGE SCALE GENOMIC DNA]</scope>
</reference>
<sequence length="614" mass="71116">MELDEYRRKNEDEEEEEEDETETNKHKRLLSFYSHYLRNRLATLIPFSFDDSSNFLSRISNLLVQTGRRVAFPRRRRKACLPLPLPSNTLDSSLVRTEPSRVYDVLEDIMGHIFIHLHNIQKNLQFWQPLIEASNARKLYFMLFERGPQAFIGGTAQVLRQSIVEGSSMQHLSHSASAHISERIVTLSNLRCAIATFLAELYMEVDRCGEQLVKDPEKSFPSLLAAINGLFSNLEASIGHLHAIRQTDSSVEGSYSFPLVFEKPPEVNQEGSQWTDCEISDAINAVYKNLEKLDSYLSVMVSKHQKPSKISQYWIRYTCGAVGLSFCSLWLLRHSRFMGSPDIDNWIREAKDSTVSFFNDHVEQPLLSIRDELFDTFRKRHKGVMEVEEVQLTANSLHRMLLDFGEQTKGQKLPEHASDQEMLEIVMDRYEKELMHPIQNLLKGELAHALLIQVQKLKLDIETAMLELDQILKANEINFAILAALPAFFVSLLLLMLLRAWFKRDTRAEGRGRVARRQRRLLLVEVEKAIVQYQTYINQGLEKESQCMFGLMLHSLDRLFYAVEVHAKATGEWQWLRQDIIDLGKPHLQTEYKLMVISRMERVYECLLPSLKPQ</sequence>
<keyword evidence="4" id="KW-0496">Mitochondrion</keyword>
<evidence type="ECO:0000256" key="1">
    <source>
        <dbReference type="ARBA" id="ARBA00004225"/>
    </source>
</evidence>
<dbReference type="PANTHER" id="PTHR28234">
    <property type="entry name" value="NUCLEAR CONTROL OF ATPASE PROTEIN 2"/>
    <property type="match status" value="1"/>
</dbReference>
<dbReference type="Pfam" id="PF08637">
    <property type="entry name" value="NCA2"/>
    <property type="match status" value="1"/>
</dbReference>
<keyword evidence="2 7" id="KW-0812">Transmembrane</keyword>
<gene>
    <name evidence="8" type="ORF">DCAF_LOCUS8682</name>
</gene>
<evidence type="ECO:0000256" key="3">
    <source>
        <dbReference type="ARBA" id="ARBA00022989"/>
    </source>
</evidence>
<dbReference type="GO" id="GO:0005741">
    <property type="term" value="C:mitochondrial outer membrane"/>
    <property type="evidence" value="ECO:0007669"/>
    <property type="project" value="TreeGrafter"/>
</dbReference>
<organism evidence="8 9">
    <name type="scientific">Dovyalis caffra</name>
    <dbReference type="NCBI Taxonomy" id="77055"/>
    <lineage>
        <taxon>Eukaryota</taxon>
        <taxon>Viridiplantae</taxon>
        <taxon>Streptophyta</taxon>
        <taxon>Embryophyta</taxon>
        <taxon>Tracheophyta</taxon>
        <taxon>Spermatophyta</taxon>
        <taxon>Magnoliopsida</taxon>
        <taxon>eudicotyledons</taxon>
        <taxon>Gunneridae</taxon>
        <taxon>Pentapetalae</taxon>
        <taxon>rosids</taxon>
        <taxon>fabids</taxon>
        <taxon>Malpighiales</taxon>
        <taxon>Salicaceae</taxon>
        <taxon>Flacourtieae</taxon>
        <taxon>Dovyalis</taxon>
    </lineage>
</organism>